<dbReference type="EMBL" id="LAZR01032682">
    <property type="protein sequence ID" value="KKL50217.1"/>
    <property type="molecule type" value="Genomic_DNA"/>
</dbReference>
<gene>
    <name evidence="1" type="ORF">LCGC14_2307730</name>
</gene>
<organism evidence="1">
    <name type="scientific">marine sediment metagenome</name>
    <dbReference type="NCBI Taxonomy" id="412755"/>
    <lineage>
        <taxon>unclassified sequences</taxon>
        <taxon>metagenomes</taxon>
        <taxon>ecological metagenomes</taxon>
    </lineage>
</organism>
<sequence>MVKKKKRRRRKFKYVKSSGKSLVPIETPEQLRAKFPAELVNAFIRVKKTKFEDEKVYRKYAKLSRKYLGDKADDKIEFGRLVVLLSKATVNMLDKKKTKNKKDIFEFFKKPEALTCKQHPKYGAIRKPRKDCQVCWDMYNEKRKTKQWESSSL</sequence>
<proteinExistence type="predicted"/>
<protein>
    <submittedName>
        <fullName evidence="1">Uncharacterized protein</fullName>
    </submittedName>
</protein>
<reference evidence="1" key="1">
    <citation type="journal article" date="2015" name="Nature">
        <title>Complex archaea that bridge the gap between prokaryotes and eukaryotes.</title>
        <authorList>
            <person name="Spang A."/>
            <person name="Saw J.H."/>
            <person name="Jorgensen S.L."/>
            <person name="Zaremba-Niedzwiedzka K."/>
            <person name="Martijn J."/>
            <person name="Lind A.E."/>
            <person name="van Eijk R."/>
            <person name="Schleper C."/>
            <person name="Guy L."/>
            <person name="Ettema T.J."/>
        </authorList>
    </citation>
    <scope>NUCLEOTIDE SEQUENCE</scope>
</reference>
<comment type="caution">
    <text evidence="1">The sequence shown here is derived from an EMBL/GenBank/DDBJ whole genome shotgun (WGS) entry which is preliminary data.</text>
</comment>
<name>A0A0F9FGF7_9ZZZZ</name>
<dbReference type="AlphaFoldDB" id="A0A0F9FGF7"/>
<accession>A0A0F9FGF7</accession>
<evidence type="ECO:0000313" key="1">
    <source>
        <dbReference type="EMBL" id="KKL50217.1"/>
    </source>
</evidence>